<dbReference type="InterPro" id="IPR000504">
    <property type="entry name" value="RRM_dom"/>
</dbReference>
<feature type="region of interest" description="Disordered" evidence="8">
    <location>
        <begin position="434"/>
        <end position="463"/>
    </location>
</feature>
<dbReference type="Pfam" id="PF00658">
    <property type="entry name" value="MLLE"/>
    <property type="match status" value="1"/>
</dbReference>
<evidence type="ECO:0000256" key="2">
    <source>
        <dbReference type="ARBA" id="ARBA00008557"/>
    </source>
</evidence>
<feature type="domain" description="PABC" evidence="10">
    <location>
        <begin position="570"/>
        <end position="647"/>
    </location>
</feature>
<dbReference type="FunFam" id="3.30.70.330:FF:000154">
    <property type="entry name" value="Polyadenylate-binding protein"/>
    <property type="match status" value="1"/>
</dbReference>
<evidence type="ECO:0000256" key="3">
    <source>
        <dbReference type="ARBA" id="ARBA00022490"/>
    </source>
</evidence>
<dbReference type="Pfam" id="PF00076">
    <property type="entry name" value="RRM_1"/>
    <property type="match status" value="4"/>
</dbReference>
<dbReference type="InterPro" id="IPR012677">
    <property type="entry name" value="Nucleotide-bd_a/b_plait_sf"/>
</dbReference>
<dbReference type="PANTHER" id="PTHR24012">
    <property type="entry name" value="RNA BINDING PROTEIN"/>
    <property type="match status" value="1"/>
</dbReference>
<dbReference type="FunFam" id="3.30.70.330:FF:000042">
    <property type="entry name" value="Polyadenylate-binding protein"/>
    <property type="match status" value="1"/>
</dbReference>
<feature type="non-terminal residue" evidence="11">
    <location>
        <position position="660"/>
    </location>
</feature>
<evidence type="ECO:0000256" key="1">
    <source>
        <dbReference type="ARBA" id="ARBA00004496"/>
    </source>
</evidence>
<evidence type="ECO:0000256" key="5">
    <source>
        <dbReference type="ARBA" id="ARBA00022884"/>
    </source>
</evidence>
<dbReference type="InterPro" id="IPR002004">
    <property type="entry name" value="PABP_HYD_C"/>
</dbReference>
<evidence type="ECO:0000313" key="11">
    <source>
        <dbReference type="EMBL" id="NXQ63478.1"/>
    </source>
</evidence>
<dbReference type="SMART" id="SM00517">
    <property type="entry name" value="PolyA"/>
    <property type="match status" value="1"/>
</dbReference>
<comment type="subcellular location">
    <subcellularLocation>
        <location evidence="1 7">Cytoplasm</location>
    </subcellularLocation>
</comment>
<dbReference type="SMART" id="SM00361">
    <property type="entry name" value="RRM_1"/>
    <property type="match status" value="3"/>
</dbReference>
<dbReference type="CDD" id="cd12380">
    <property type="entry name" value="RRM3_I_PABPs"/>
    <property type="match status" value="1"/>
</dbReference>
<evidence type="ECO:0000256" key="6">
    <source>
        <dbReference type="PROSITE-ProRule" id="PRU00176"/>
    </source>
</evidence>
<dbReference type="SUPFAM" id="SSF54928">
    <property type="entry name" value="RNA-binding domain, RBD"/>
    <property type="match status" value="2"/>
</dbReference>
<dbReference type="InterPro" id="IPR006515">
    <property type="entry name" value="PABP_1234"/>
</dbReference>
<comment type="caution">
    <text evidence="11">The sequence shown here is derived from an EMBL/GenBank/DDBJ whole genome shotgun (WGS) entry which is preliminary data.</text>
</comment>
<dbReference type="InterPro" id="IPR036053">
    <property type="entry name" value="PABP-dom"/>
</dbReference>
<proteinExistence type="inferred from homology"/>
<feature type="domain" description="RRM" evidence="9">
    <location>
        <begin position="294"/>
        <end position="370"/>
    </location>
</feature>
<dbReference type="InterPro" id="IPR034364">
    <property type="entry name" value="PABP_RRM1"/>
</dbReference>
<keyword evidence="4" id="KW-0677">Repeat</keyword>
<dbReference type="EMBL" id="VWYI01044938">
    <property type="protein sequence ID" value="NXQ63478.1"/>
    <property type="molecule type" value="Genomic_DNA"/>
</dbReference>
<organism evidence="11 12">
    <name type="scientific">Anthoscopus minutus</name>
    <name type="common">Southern penduline-tit</name>
    <dbReference type="NCBI Taxonomy" id="156561"/>
    <lineage>
        <taxon>Eukaryota</taxon>
        <taxon>Metazoa</taxon>
        <taxon>Chordata</taxon>
        <taxon>Craniata</taxon>
        <taxon>Vertebrata</taxon>
        <taxon>Euteleostomi</taxon>
        <taxon>Archelosauria</taxon>
        <taxon>Archosauria</taxon>
        <taxon>Dinosauria</taxon>
        <taxon>Saurischia</taxon>
        <taxon>Theropoda</taxon>
        <taxon>Coelurosauria</taxon>
        <taxon>Aves</taxon>
        <taxon>Neognathae</taxon>
        <taxon>Neoaves</taxon>
        <taxon>Telluraves</taxon>
        <taxon>Australaves</taxon>
        <taxon>Passeriformes</taxon>
        <taxon>Paridae</taxon>
        <taxon>Anthoscopus</taxon>
    </lineage>
</organism>
<feature type="domain" description="RRM" evidence="9">
    <location>
        <begin position="11"/>
        <end position="89"/>
    </location>
</feature>
<dbReference type="GO" id="GO:0005737">
    <property type="term" value="C:cytoplasm"/>
    <property type="evidence" value="ECO:0007669"/>
    <property type="project" value="UniProtKB-SubCell"/>
</dbReference>
<dbReference type="FunFam" id="1.10.1900.10:FF:000001">
    <property type="entry name" value="Polyadenylate-binding protein"/>
    <property type="match status" value="1"/>
</dbReference>
<evidence type="ECO:0000259" key="10">
    <source>
        <dbReference type="PROSITE" id="PS51309"/>
    </source>
</evidence>
<keyword evidence="5 6" id="KW-0694">RNA-binding</keyword>
<dbReference type="InterPro" id="IPR035979">
    <property type="entry name" value="RBD_domain_sf"/>
</dbReference>
<dbReference type="SMART" id="SM00360">
    <property type="entry name" value="RRM"/>
    <property type="match status" value="4"/>
</dbReference>
<dbReference type="CDD" id="cd12381">
    <property type="entry name" value="RRM4_I_PABPs"/>
    <property type="match status" value="1"/>
</dbReference>
<dbReference type="FunFam" id="3.30.70.330:FF:000003">
    <property type="entry name" value="Polyadenylate-binding protein"/>
    <property type="match status" value="1"/>
</dbReference>
<dbReference type="CDD" id="cd12379">
    <property type="entry name" value="RRM2_I_PABPs"/>
    <property type="match status" value="1"/>
</dbReference>
<dbReference type="Proteomes" id="UP000554720">
    <property type="component" value="Unassembled WGS sequence"/>
</dbReference>
<dbReference type="GO" id="GO:0003723">
    <property type="term" value="F:RNA binding"/>
    <property type="evidence" value="ECO:0007669"/>
    <property type="project" value="UniProtKB-UniRule"/>
</dbReference>
<comment type="function">
    <text evidence="7">Binds the poly(A) tail of mRNA.</text>
</comment>
<feature type="domain" description="RRM" evidence="9">
    <location>
        <begin position="99"/>
        <end position="175"/>
    </location>
</feature>
<dbReference type="NCBIfam" id="TIGR01628">
    <property type="entry name" value="PABP-1234"/>
    <property type="match status" value="1"/>
</dbReference>
<protein>
    <recommendedName>
        <fullName evidence="7">Polyadenylate-binding protein</fullName>
        <shortName evidence="7">PABP</shortName>
    </recommendedName>
</protein>
<feature type="domain" description="RRM" evidence="9">
    <location>
        <begin position="191"/>
        <end position="268"/>
    </location>
</feature>
<dbReference type="AlphaFoldDB" id="A0A7L2ENC4"/>
<dbReference type="Gene3D" id="3.30.70.330">
    <property type="match status" value="4"/>
</dbReference>
<dbReference type="PROSITE" id="PS50102">
    <property type="entry name" value="RRM"/>
    <property type="match status" value="4"/>
</dbReference>
<name>A0A7L2ENC4_ANTMN</name>
<dbReference type="PROSITE" id="PS51309">
    <property type="entry name" value="PABC"/>
    <property type="match status" value="1"/>
</dbReference>
<evidence type="ECO:0000256" key="4">
    <source>
        <dbReference type="ARBA" id="ARBA00022737"/>
    </source>
</evidence>
<evidence type="ECO:0000313" key="12">
    <source>
        <dbReference type="Proteomes" id="UP000554720"/>
    </source>
</evidence>
<dbReference type="CDD" id="cd12378">
    <property type="entry name" value="RRM1_I_PABPs"/>
    <property type="match status" value="1"/>
</dbReference>
<reference evidence="11 12" key="1">
    <citation type="submission" date="2019-09" db="EMBL/GenBank/DDBJ databases">
        <title>Bird 10,000 Genomes (B10K) Project - Family phase.</title>
        <authorList>
            <person name="Zhang G."/>
        </authorList>
    </citation>
    <scope>NUCLEOTIDE SEQUENCE [LARGE SCALE GENOMIC DNA]</scope>
    <source>
        <strain evidence="11">B10K-DU-011-42</strain>
        <tissue evidence="11">Muscle</tissue>
    </source>
</reference>
<dbReference type="SUPFAM" id="SSF63570">
    <property type="entry name" value="PABC (PABP) domain"/>
    <property type="match status" value="1"/>
</dbReference>
<gene>
    <name evidence="11" type="primary">Pabpc4</name>
    <name evidence="11" type="ORF">ANTMIN_R10212</name>
</gene>
<dbReference type="InterPro" id="IPR003954">
    <property type="entry name" value="RRM_euk-type"/>
</dbReference>
<dbReference type="FunFam" id="3.30.70.330:FF:000021">
    <property type="entry name" value="Polyadenylate-binding protein"/>
    <property type="match status" value="1"/>
</dbReference>
<accession>A0A7L2ENC4</accession>
<evidence type="ECO:0000256" key="8">
    <source>
        <dbReference type="SAM" id="MobiDB-lite"/>
    </source>
</evidence>
<sequence>MNTAASSYPMASLYVGDLHPDITEAMLYEKFSPAGPVLSIRVCRDMITRRSLGYAYVNFQQPADAERALDTMNFDVIKGKPIRIMWSQRDPSLRKSGVGNVFIKNLDKSIDNKALYDTFSAFGNILSCKVVCDENGSKGYAFVHFETQDAADRAIEKMNGMLLNDRKVFVGRFKSRKEREAELGAKAKEFTNVYIKNFGDDMDDERLKELFGKYGKTLSVKVMTDPTGKSKGFGFVSFEKHEEANKAVEEMNGKDINGKMLFVGRAQKKAERQAELKRRFEQLKQERLSRYQGVNLYIKNLDDTIDDEKLRKEFSPFGSITSAKVMLEDGRSKGFGFVCFSSPEEATKAVTEMNGRIVGSKPLYVALAQRKEERKAHLTNQYMQRIAGMRALPANTIINQFQPAAGGYFMPAVPQAQSRPTYYAPNQMTQMRPNPRWQQGGRPQGFQGMPNAMRQSGPRPALRHLAPANAPASRGLPAAAQRVASACFFPVPRCGDIPACLACCCRCLSPCSPSFAGVGTAAQNLAPRAAVAAPAPRAVPPYKYASSVRSPHPGVQPLQAPQPAVHVQGQEPLTASMLAAAPPQEQKQMLGERLFPLIQAMHPSLAGKITGMLLEIDNSELLHMLESPESLRSKVEEAVAVLQAHQAKKEAAQKVVAATS</sequence>
<dbReference type="InterPro" id="IPR045305">
    <property type="entry name" value="RRM2_I_PABPs"/>
</dbReference>
<dbReference type="Gene3D" id="1.10.1900.10">
    <property type="entry name" value="c-terminal domain of poly(a) binding protein"/>
    <property type="match status" value="1"/>
</dbReference>
<dbReference type="OrthoDB" id="19742at2759"/>
<comment type="similarity">
    <text evidence="2 7">Belongs to the polyadenylate-binding protein type-1 family.</text>
</comment>
<feature type="non-terminal residue" evidence="11">
    <location>
        <position position="1"/>
    </location>
</feature>
<keyword evidence="12" id="KW-1185">Reference proteome</keyword>
<evidence type="ECO:0000259" key="9">
    <source>
        <dbReference type="PROSITE" id="PS50102"/>
    </source>
</evidence>
<evidence type="ECO:0000256" key="7">
    <source>
        <dbReference type="RuleBase" id="RU362004"/>
    </source>
</evidence>
<keyword evidence="3 7" id="KW-0963">Cytoplasm</keyword>